<dbReference type="CDD" id="cd14791">
    <property type="entry name" value="GH36"/>
    <property type="match status" value="1"/>
</dbReference>
<dbReference type="PRINTS" id="PR00743">
    <property type="entry name" value="GLHYDRLASE36"/>
</dbReference>
<dbReference type="Pfam" id="PF02065">
    <property type="entry name" value="Melibiase"/>
    <property type="match status" value="1"/>
</dbReference>
<dbReference type="InterPro" id="IPR002252">
    <property type="entry name" value="Glyco_hydro_36"/>
</dbReference>
<dbReference type="PANTHER" id="PTHR43053:SF3">
    <property type="entry name" value="ALPHA-GALACTOSIDASE C-RELATED"/>
    <property type="match status" value="1"/>
</dbReference>
<accession>A0ABN5H2J4</accession>
<protein>
    <recommendedName>
        <fullName evidence="2 5">Alpha-galactosidase</fullName>
        <ecNumber evidence="2 5">3.2.1.22</ecNumber>
    </recommendedName>
</protein>
<dbReference type="InterPro" id="IPR017853">
    <property type="entry name" value="GH"/>
</dbReference>
<evidence type="ECO:0000259" key="6">
    <source>
        <dbReference type="Pfam" id="PF16874"/>
    </source>
</evidence>
<evidence type="ECO:0000256" key="2">
    <source>
        <dbReference type="ARBA" id="ARBA00012755"/>
    </source>
</evidence>
<dbReference type="PROSITE" id="PS00512">
    <property type="entry name" value="ALPHA_GALACTOSIDASE"/>
    <property type="match status" value="1"/>
</dbReference>
<dbReference type="PIRSF" id="PIRSF005536">
    <property type="entry name" value="Agal"/>
    <property type="match status" value="1"/>
</dbReference>
<evidence type="ECO:0000259" key="7">
    <source>
        <dbReference type="Pfam" id="PF16875"/>
    </source>
</evidence>
<dbReference type="InterPro" id="IPR038417">
    <property type="entry name" value="Alpga-gal_N_sf"/>
</dbReference>
<sequence length="735" mass="83517">MPIELLQDGRFHLFTPHTSYVLKPDEHGIVHHVYWGAVLKPGSLLEPIIEPIPHSIGTGPNGISLHALPLECSWIGSSDYREPLFGVKFLDGTTSLDLAYEGYRIIHGKPPLEGLPCLRASSTDDTDTLEIYLKDRISLLKITLQYSILADYDIITRSVRWDNEGTLDVRLTQTLSAIVDFDESSFRLLHLSGAWAREREQSWHSLAAPQRLVIESLRGSSSHQEQPAIILARANSSLHHGDTYALHLVYSGNFMGFAQVDEYQHLRLGLGIHPKEFEWLLRPGETFQTPEVVLGFSSHGLHGISQRLHQVYQQRLIQPNWQNRPRPIAVNTWEASYFQVEAANILDLGKQAQDLGVELLVVDDGWFGHRNDDKSSLGDWKVNNAKFPEGLLPIFQQLKARGLQVGLWIEPEMVSPDSELYRAHPNWCLTAPNRPALEGRHQLLLDLSIKPVQDWIISTVTDLVTQYDLSYLKWDWNRPMALGGSLNLPAERQGEMAHRYVLGLYRILNSLTQRFPDLLIEGCAGGGGRFDPGMLAFTPQIWPSDNTDAIDRLTIQSNTALLYPISTISAHVSAVPNHQTGREVSLTYRYRVAASGVLGYELNVSQLTEEEKALTREHIRWYKEHRDILISGEYIPLIVDDDLDQASWMFWDNQTRRGIIYWFSRRNRPNQLSRRLTIADLSDDAIYDVTDVDSGDTILAYGSELRLKGLVLSRFFGPYQSRLWIITEKWESPSN</sequence>
<gene>
    <name evidence="8" type="ORF">BXT84_10485</name>
</gene>
<dbReference type="Pfam" id="PF16874">
    <property type="entry name" value="Glyco_hydro_36C"/>
    <property type="match status" value="1"/>
</dbReference>
<dbReference type="Gene3D" id="2.60.40.1180">
    <property type="entry name" value="Golgi alpha-mannosidase II"/>
    <property type="match status" value="1"/>
</dbReference>
<keyword evidence="3 5" id="KW-0378">Hydrolase</keyword>
<dbReference type="Pfam" id="PF16875">
    <property type="entry name" value="Glyco_hydro_36N"/>
    <property type="match status" value="1"/>
</dbReference>
<evidence type="ECO:0000256" key="5">
    <source>
        <dbReference type="PIRNR" id="PIRNR005536"/>
    </source>
</evidence>
<evidence type="ECO:0000256" key="3">
    <source>
        <dbReference type="ARBA" id="ARBA00022801"/>
    </source>
</evidence>
<evidence type="ECO:0000256" key="1">
    <source>
        <dbReference type="ARBA" id="ARBA00001255"/>
    </source>
</evidence>
<keyword evidence="4 5" id="KW-0326">Glycosidase</keyword>
<dbReference type="EC" id="3.2.1.22" evidence="2 5"/>
<dbReference type="InterPro" id="IPR000111">
    <property type="entry name" value="Glyco_hydro_27/36_CS"/>
</dbReference>
<dbReference type="EMBL" id="CP019454">
    <property type="protein sequence ID" value="AUW94311.1"/>
    <property type="molecule type" value="Genomic_DNA"/>
</dbReference>
<proteinExistence type="inferred from homology"/>
<dbReference type="InterPro" id="IPR031705">
    <property type="entry name" value="Glyco_hydro_36_C"/>
</dbReference>
<dbReference type="InterPro" id="IPR050985">
    <property type="entry name" value="Alpha-glycosidase_related"/>
</dbReference>
<evidence type="ECO:0000313" key="8">
    <source>
        <dbReference type="EMBL" id="AUW94311.1"/>
    </source>
</evidence>
<feature type="domain" description="Glycosyl hydrolase family 36 N-terminal" evidence="7">
    <location>
        <begin position="30"/>
        <end position="281"/>
    </location>
</feature>
<dbReference type="InterPro" id="IPR013780">
    <property type="entry name" value="Glyco_hydro_b"/>
</dbReference>
<dbReference type="PANTHER" id="PTHR43053">
    <property type="entry name" value="GLYCOSIDASE FAMILY 31"/>
    <property type="match status" value="1"/>
</dbReference>
<evidence type="ECO:0000313" key="9">
    <source>
        <dbReference type="Proteomes" id="UP000325292"/>
    </source>
</evidence>
<dbReference type="SUPFAM" id="SSF51445">
    <property type="entry name" value="(Trans)glycosidases"/>
    <property type="match status" value="1"/>
</dbReference>
<dbReference type="InterPro" id="IPR013785">
    <property type="entry name" value="Aldolase_TIM"/>
</dbReference>
<comment type="similarity">
    <text evidence="5">Belongs to the glycosyl hydrolase.</text>
</comment>
<dbReference type="InterPro" id="IPR031704">
    <property type="entry name" value="Glyco_hydro_36_N"/>
</dbReference>
<dbReference type="Proteomes" id="UP000325292">
    <property type="component" value="Chromosome"/>
</dbReference>
<organism evidence="8 9">
    <name type="scientific">Sulfobacillus thermotolerans</name>
    <dbReference type="NCBI Taxonomy" id="338644"/>
    <lineage>
        <taxon>Bacteria</taxon>
        <taxon>Bacillati</taxon>
        <taxon>Bacillota</taxon>
        <taxon>Clostridia</taxon>
        <taxon>Eubacteriales</taxon>
        <taxon>Clostridiales Family XVII. Incertae Sedis</taxon>
        <taxon>Sulfobacillus</taxon>
    </lineage>
</organism>
<name>A0ABN5H2J4_9FIRM</name>
<dbReference type="Gene3D" id="2.70.98.60">
    <property type="entry name" value="alpha-galactosidase from lactobacil brevis"/>
    <property type="match status" value="1"/>
</dbReference>
<evidence type="ECO:0000256" key="4">
    <source>
        <dbReference type="ARBA" id="ARBA00023295"/>
    </source>
</evidence>
<dbReference type="Gene3D" id="3.20.20.70">
    <property type="entry name" value="Aldolase class I"/>
    <property type="match status" value="1"/>
</dbReference>
<feature type="domain" description="Glycosyl hydrolase family 36 C-terminal" evidence="6">
    <location>
        <begin position="645"/>
        <end position="726"/>
    </location>
</feature>
<reference evidence="8 9" key="1">
    <citation type="journal article" date="2019" name="Sci. Rep.">
        <title>Sulfobacillus thermotolerans: new insights into resistance and metabolic capacities of acidophilic chemolithotrophs.</title>
        <authorList>
            <person name="Panyushkina A.E."/>
            <person name="Babenko V.V."/>
            <person name="Nikitina A.S."/>
            <person name="Selezneva O.V."/>
            <person name="Tsaplina I.A."/>
            <person name="Letarova M.A."/>
            <person name="Kostryukova E.S."/>
            <person name="Letarov A.V."/>
        </authorList>
    </citation>
    <scope>NUCLEOTIDE SEQUENCE [LARGE SCALE GENOMIC DNA]</scope>
    <source>
        <strain evidence="8 9">Kr1</strain>
    </source>
</reference>
<comment type="catalytic activity">
    <reaction evidence="1 5">
        <text>Hydrolysis of terminal, non-reducing alpha-D-galactose residues in alpha-D-galactosides, including galactose oligosaccharides, galactomannans and galactolipids.</text>
        <dbReference type="EC" id="3.2.1.22"/>
    </reaction>
</comment>
<keyword evidence="9" id="KW-1185">Reference proteome</keyword>